<evidence type="ECO:0000313" key="2">
    <source>
        <dbReference type="EMBL" id="VUC30506.1"/>
    </source>
</evidence>
<dbReference type="SUPFAM" id="SSF48576">
    <property type="entry name" value="Terpenoid synthases"/>
    <property type="match status" value="1"/>
</dbReference>
<accession>A0ABY6UHM6</accession>
<dbReference type="Pfam" id="PF19086">
    <property type="entry name" value="Terpene_syn_C_2"/>
    <property type="match status" value="1"/>
</dbReference>
<dbReference type="Gene3D" id="1.10.600.10">
    <property type="entry name" value="Farnesyl Diphosphate Synthase"/>
    <property type="match status" value="1"/>
</dbReference>
<dbReference type="InterPro" id="IPR008949">
    <property type="entry name" value="Isoprenoid_synthase_dom_sf"/>
</dbReference>
<evidence type="ECO:0000256" key="1">
    <source>
        <dbReference type="SAM" id="Coils"/>
    </source>
</evidence>
<feature type="coiled-coil region" evidence="1">
    <location>
        <begin position="245"/>
        <end position="272"/>
    </location>
</feature>
<evidence type="ECO:0008006" key="4">
    <source>
        <dbReference type="Google" id="ProtNLM"/>
    </source>
</evidence>
<dbReference type="Proteomes" id="UP000766486">
    <property type="component" value="Unassembled WGS sequence"/>
</dbReference>
<gene>
    <name evidence="2" type="ORF">CLO192961_LOCUS287489</name>
</gene>
<keyword evidence="1" id="KW-0175">Coiled coil</keyword>
<sequence length="365" mass="41204">MISSFPSLDKIAFLLGSSSNHLYKLALPGSDFISIQNDPGTSVEDEVSNQPEAFFTVLQEHMGFKASMVPEEVEKDSFSQNCRAEVNAIDIFFPGTLSDNIRICFAAWLAFACAMDDILETLPSDLGQAVLCDCIEIIEGRLPDVSNGTQDFTGDTRIQDLTRTLHQHVTRHLRHETCRAFFREVCSVLYAHIDEFLFLNGRIPQDLDTYMSIRSRTISLNPFFEVIKCEYFPTSWRPNMAWERLQEAVSSAAGLQNDLVGLERDIQNGEQMNAVVVLMRSRTRTRSTNEPRSLLAQCVDTTVNEHNRRVEIVFRQAARILEMNEGDLSAAATSQVVQHIVTLARTHLKWCASAKRYMVRLGDDA</sequence>
<protein>
    <recommendedName>
        <fullName evidence="4">Terpene synthase</fullName>
    </recommendedName>
</protein>
<name>A0ABY6UHM6_BIOOC</name>
<evidence type="ECO:0000313" key="3">
    <source>
        <dbReference type="Proteomes" id="UP000766486"/>
    </source>
</evidence>
<comment type="caution">
    <text evidence="2">The sequence shown here is derived from an EMBL/GenBank/DDBJ whole genome shotgun (WGS) entry which is preliminary data.</text>
</comment>
<organism evidence="2 3">
    <name type="scientific">Bionectria ochroleuca</name>
    <name type="common">Gliocladium roseum</name>
    <dbReference type="NCBI Taxonomy" id="29856"/>
    <lineage>
        <taxon>Eukaryota</taxon>
        <taxon>Fungi</taxon>
        <taxon>Dikarya</taxon>
        <taxon>Ascomycota</taxon>
        <taxon>Pezizomycotina</taxon>
        <taxon>Sordariomycetes</taxon>
        <taxon>Hypocreomycetidae</taxon>
        <taxon>Hypocreales</taxon>
        <taxon>Bionectriaceae</taxon>
        <taxon>Clonostachys</taxon>
    </lineage>
</organism>
<proteinExistence type="predicted"/>
<dbReference type="EMBL" id="CABFNS010000820">
    <property type="protein sequence ID" value="VUC30506.1"/>
    <property type="molecule type" value="Genomic_DNA"/>
</dbReference>
<keyword evidence="3" id="KW-1185">Reference proteome</keyword>
<reference evidence="2 3" key="1">
    <citation type="submission" date="2019-06" db="EMBL/GenBank/DDBJ databases">
        <authorList>
            <person name="Broberg M."/>
        </authorList>
    </citation>
    <scope>NUCLEOTIDE SEQUENCE [LARGE SCALE GENOMIC DNA]</scope>
</reference>